<accession>A0A418KRC0</accession>
<gene>
    <name evidence="1" type="ORF">DY240_12010</name>
</gene>
<comment type="caution">
    <text evidence="1">The sequence shown here is derived from an EMBL/GenBank/DDBJ whole genome shotgun (WGS) entry which is preliminary data.</text>
</comment>
<evidence type="ECO:0000313" key="2">
    <source>
        <dbReference type="Proteomes" id="UP000284057"/>
    </source>
</evidence>
<dbReference type="EMBL" id="QUAL01000114">
    <property type="protein sequence ID" value="RIQ24457.1"/>
    <property type="molecule type" value="Genomic_DNA"/>
</dbReference>
<sequence>GENGAGENGAGDEWLDALRAVCGAVWAAADAAEDAGGTVVDRASVDAALDEARITRAPARPY</sequence>
<dbReference type="Proteomes" id="UP000284057">
    <property type="component" value="Unassembled WGS sequence"/>
</dbReference>
<name>A0A418KRC0_9ACTN</name>
<dbReference type="AlphaFoldDB" id="A0A418KRC0"/>
<feature type="non-terminal residue" evidence="1">
    <location>
        <position position="1"/>
    </location>
</feature>
<protein>
    <submittedName>
        <fullName evidence="1">Uncharacterized protein</fullName>
    </submittedName>
</protein>
<organism evidence="1 2">
    <name type="scientific">Jiangella rhizosphaerae</name>
    <dbReference type="NCBI Taxonomy" id="2293569"/>
    <lineage>
        <taxon>Bacteria</taxon>
        <taxon>Bacillati</taxon>
        <taxon>Actinomycetota</taxon>
        <taxon>Actinomycetes</taxon>
        <taxon>Jiangellales</taxon>
        <taxon>Jiangellaceae</taxon>
        <taxon>Jiangella</taxon>
    </lineage>
</organism>
<reference evidence="1 2" key="1">
    <citation type="submission" date="2018-09" db="EMBL/GenBank/DDBJ databases">
        <title>Isolation, diversity and antifungal activity of actinobacteria from wheat.</title>
        <authorList>
            <person name="Han C."/>
        </authorList>
    </citation>
    <scope>NUCLEOTIDE SEQUENCE [LARGE SCALE GENOMIC DNA]</scope>
    <source>
        <strain evidence="1 2">NEAU-YY265</strain>
    </source>
</reference>
<proteinExistence type="predicted"/>
<keyword evidence="2" id="KW-1185">Reference proteome</keyword>
<evidence type="ECO:0000313" key="1">
    <source>
        <dbReference type="EMBL" id="RIQ24457.1"/>
    </source>
</evidence>